<dbReference type="Gene3D" id="1.10.730.10">
    <property type="entry name" value="Isoleucyl-tRNA Synthetase, Domain 1"/>
    <property type="match status" value="1"/>
</dbReference>
<evidence type="ECO:0000256" key="4">
    <source>
        <dbReference type="ARBA" id="ARBA00022840"/>
    </source>
</evidence>
<name>A0A2M7VAF4_9BACT</name>
<keyword evidence="2 8" id="KW-0436">Ligase</keyword>
<evidence type="ECO:0000256" key="8">
    <source>
        <dbReference type="HAMAP-Rule" id="MF_00123"/>
    </source>
</evidence>
<dbReference type="EC" id="6.1.1.19" evidence="8"/>
<dbReference type="InterPro" id="IPR014729">
    <property type="entry name" value="Rossmann-like_a/b/a_fold"/>
</dbReference>
<evidence type="ECO:0000259" key="10">
    <source>
        <dbReference type="SMART" id="SM00836"/>
    </source>
</evidence>
<dbReference type="AlphaFoldDB" id="A0A2M7VAF4"/>
<dbReference type="PANTHER" id="PTHR11956">
    <property type="entry name" value="ARGINYL-TRNA SYNTHETASE"/>
    <property type="match status" value="1"/>
</dbReference>
<evidence type="ECO:0000313" key="12">
    <source>
        <dbReference type="EMBL" id="PIZ95884.1"/>
    </source>
</evidence>
<dbReference type="FunFam" id="1.10.730.10:FF:000006">
    <property type="entry name" value="Arginyl-tRNA synthetase 2, mitochondrial"/>
    <property type="match status" value="1"/>
</dbReference>
<sequence>MIKNIKEQIINSLKNIGLEGEFELSQPPKADMGDLAFPCFQFAKREGKNPTEVAKDLAQKLNDLFTKEDMRQSSLIFEVKAFGPYVNFFLDSNELASYVLDGIESAGEKYGELKIGKGKKVLIEFGCPNPLKVFHLGHLKNLITGESVVRVFANAGYEVIRINYQGDVGMHIAKALFGLQTTDNGPQSFDAVLQIMKDMESKFLAERVAFLGEAYARGAKHFDSGDEAKGEVAEFNKKVYAKDPEIEEVYQLARQWSLDYFDTIYKKLGTHFDQFYFESQVFERGTELVREGVKNGIFKESDGAVIFEGSKYGFHDRVFISSQGYPTYEGKDIGLAERHFQEHHPDMVIHVVGKEQTGYFQVVFKALEQVFPATMGKEYHLPGGYLQLKGEKKMSSRTGNVISGEDLIAQVEKSVREIMKENDLDNKDEIIKKVSQAVLKYAMLKSDILQDVSFDMQESISFSGDSGPYLLYIVARIKSILKKSKIKSQKSKVIFDIDIKTEEKRLLLMLSRYPEATREAVESYDPSKVAKYIFDLAQVFNSFYQACPILQATTEEAQLFRLRIIKNVETVMESGLNLLGIEVVEEM</sequence>
<dbReference type="InterPro" id="IPR005148">
    <property type="entry name" value="Arg-tRNA-synth_N"/>
</dbReference>
<dbReference type="SUPFAM" id="SSF47323">
    <property type="entry name" value="Anticodon-binding domain of a subclass of class I aminoacyl-tRNA synthetases"/>
    <property type="match status" value="1"/>
</dbReference>
<dbReference type="HAMAP" id="MF_00123">
    <property type="entry name" value="Arg_tRNA_synth"/>
    <property type="match status" value="1"/>
</dbReference>
<keyword evidence="5 8" id="KW-0648">Protein biosynthesis</keyword>
<evidence type="ECO:0000256" key="9">
    <source>
        <dbReference type="RuleBase" id="RU363038"/>
    </source>
</evidence>
<dbReference type="PANTHER" id="PTHR11956:SF5">
    <property type="entry name" value="ARGININE--TRNA LIGASE, CYTOPLASMIC"/>
    <property type="match status" value="1"/>
</dbReference>
<proteinExistence type="inferred from homology"/>
<dbReference type="SUPFAM" id="SSF52374">
    <property type="entry name" value="Nucleotidylyl transferase"/>
    <property type="match status" value="1"/>
</dbReference>
<dbReference type="PRINTS" id="PR01038">
    <property type="entry name" value="TRNASYNTHARG"/>
</dbReference>
<dbReference type="InterPro" id="IPR001278">
    <property type="entry name" value="Arg-tRNA-ligase"/>
</dbReference>
<dbReference type="NCBIfam" id="TIGR00456">
    <property type="entry name" value="argS"/>
    <property type="match status" value="1"/>
</dbReference>
<feature type="domain" description="DALR anticodon binding" evidence="10">
    <location>
        <begin position="470"/>
        <end position="587"/>
    </location>
</feature>
<accession>A0A2M7VAF4</accession>
<comment type="caution">
    <text evidence="12">The sequence shown here is derived from an EMBL/GenBank/DDBJ whole genome shotgun (WGS) entry which is preliminary data.</text>
</comment>
<keyword evidence="3 8" id="KW-0547">Nucleotide-binding</keyword>
<comment type="subcellular location">
    <subcellularLocation>
        <location evidence="8">Cytoplasm</location>
    </subcellularLocation>
</comment>
<comment type="subunit">
    <text evidence="8">Monomer.</text>
</comment>
<dbReference type="GO" id="GO:0006420">
    <property type="term" value="P:arginyl-tRNA aminoacylation"/>
    <property type="evidence" value="ECO:0007669"/>
    <property type="project" value="UniProtKB-UniRule"/>
</dbReference>
<keyword evidence="4 8" id="KW-0067">ATP-binding</keyword>
<dbReference type="GO" id="GO:0005524">
    <property type="term" value="F:ATP binding"/>
    <property type="evidence" value="ECO:0007669"/>
    <property type="project" value="UniProtKB-UniRule"/>
</dbReference>
<gene>
    <name evidence="8 12" type="primary">argS</name>
    <name evidence="12" type="ORF">COX81_00095</name>
</gene>
<keyword evidence="8" id="KW-0963">Cytoplasm</keyword>
<evidence type="ECO:0000256" key="3">
    <source>
        <dbReference type="ARBA" id="ARBA00022741"/>
    </source>
</evidence>
<protein>
    <recommendedName>
        <fullName evidence="8">Arginine--tRNA ligase</fullName>
        <ecNumber evidence="8">6.1.1.19</ecNumber>
    </recommendedName>
    <alternativeName>
        <fullName evidence="8">Arginyl-tRNA synthetase</fullName>
        <shortName evidence="8">ArgRS</shortName>
    </alternativeName>
</protein>
<dbReference type="Proteomes" id="UP000228568">
    <property type="component" value="Unassembled WGS sequence"/>
</dbReference>
<feature type="short sequence motif" description="'HIGH' region" evidence="8">
    <location>
        <begin position="128"/>
        <end position="138"/>
    </location>
</feature>
<evidence type="ECO:0000256" key="2">
    <source>
        <dbReference type="ARBA" id="ARBA00022598"/>
    </source>
</evidence>
<dbReference type="InterPro" id="IPR036695">
    <property type="entry name" value="Arg-tRNA-synth_N_sf"/>
</dbReference>
<keyword evidence="6 8" id="KW-0030">Aminoacyl-tRNA synthetase</keyword>
<dbReference type="Pfam" id="PF00750">
    <property type="entry name" value="tRNA-synt_1d"/>
    <property type="match status" value="1"/>
</dbReference>
<feature type="domain" description="Arginyl tRNA synthetase N-terminal" evidence="11">
    <location>
        <begin position="3"/>
        <end position="90"/>
    </location>
</feature>
<dbReference type="GO" id="GO:0004814">
    <property type="term" value="F:arginine-tRNA ligase activity"/>
    <property type="evidence" value="ECO:0007669"/>
    <property type="project" value="UniProtKB-UniRule"/>
</dbReference>
<evidence type="ECO:0000313" key="13">
    <source>
        <dbReference type="Proteomes" id="UP000228568"/>
    </source>
</evidence>
<dbReference type="Pfam" id="PF05746">
    <property type="entry name" value="DALR_1"/>
    <property type="match status" value="1"/>
</dbReference>
<evidence type="ECO:0000256" key="6">
    <source>
        <dbReference type="ARBA" id="ARBA00023146"/>
    </source>
</evidence>
<evidence type="ECO:0000256" key="7">
    <source>
        <dbReference type="ARBA" id="ARBA00049339"/>
    </source>
</evidence>
<evidence type="ECO:0000256" key="1">
    <source>
        <dbReference type="ARBA" id="ARBA00005594"/>
    </source>
</evidence>
<dbReference type="SMART" id="SM01016">
    <property type="entry name" value="Arg_tRNA_synt_N"/>
    <property type="match status" value="1"/>
</dbReference>
<dbReference type="SMART" id="SM00836">
    <property type="entry name" value="DALR_1"/>
    <property type="match status" value="1"/>
</dbReference>
<organism evidence="12 13">
    <name type="scientific">Candidatus Magasanikbacteria bacterium CG_4_10_14_0_2_um_filter_37_12</name>
    <dbReference type="NCBI Taxonomy" id="1974637"/>
    <lineage>
        <taxon>Bacteria</taxon>
        <taxon>Candidatus Magasanikiibacteriota</taxon>
    </lineage>
</organism>
<evidence type="ECO:0000259" key="11">
    <source>
        <dbReference type="SMART" id="SM01016"/>
    </source>
</evidence>
<reference evidence="13" key="1">
    <citation type="submission" date="2017-09" db="EMBL/GenBank/DDBJ databases">
        <title>Depth-based differentiation of microbial function through sediment-hosted aquifers and enrichment of novel symbionts in the deep terrestrial subsurface.</title>
        <authorList>
            <person name="Probst A.J."/>
            <person name="Ladd B."/>
            <person name="Jarett J.K."/>
            <person name="Geller-Mcgrath D.E."/>
            <person name="Sieber C.M.K."/>
            <person name="Emerson J.B."/>
            <person name="Anantharaman K."/>
            <person name="Thomas B.C."/>
            <person name="Malmstrom R."/>
            <person name="Stieglmeier M."/>
            <person name="Klingl A."/>
            <person name="Woyke T."/>
            <person name="Ryan C.M."/>
            <person name="Banfield J.F."/>
        </authorList>
    </citation>
    <scope>NUCLEOTIDE SEQUENCE [LARGE SCALE GENOMIC DNA]</scope>
</reference>
<comment type="catalytic activity">
    <reaction evidence="7 8">
        <text>tRNA(Arg) + L-arginine + ATP = L-arginyl-tRNA(Arg) + AMP + diphosphate</text>
        <dbReference type="Rhea" id="RHEA:20301"/>
        <dbReference type="Rhea" id="RHEA-COMP:9658"/>
        <dbReference type="Rhea" id="RHEA-COMP:9673"/>
        <dbReference type="ChEBI" id="CHEBI:30616"/>
        <dbReference type="ChEBI" id="CHEBI:32682"/>
        <dbReference type="ChEBI" id="CHEBI:33019"/>
        <dbReference type="ChEBI" id="CHEBI:78442"/>
        <dbReference type="ChEBI" id="CHEBI:78513"/>
        <dbReference type="ChEBI" id="CHEBI:456215"/>
        <dbReference type="EC" id="6.1.1.19"/>
    </reaction>
</comment>
<dbReference type="InterPro" id="IPR035684">
    <property type="entry name" value="ArgRS_core"/>
</dbReference>
<dbReference type="Gene3D" id="3.40.50.620">
    <property type="entry name" value="HUPs"/>
    <property type="match status" value="1"/>
</dbReference>
<dbReference type="EMBL" id="PFPK01000002">
    <property type="protein sequence ID" value="PIZ95884.1"/>
    <property type="molecule type" value="Genomic_DNA"/>
</dbReference>
<dbReference type="Pfam" id="PF03485">
    <property type="entry name" value="Arg_tRNA_synt_N"/>
    <property type="match status" value="1"/>
</dbReference>
<dbReference type="InterPro" id="IPR008909">
    <property type="entry name" value="DALR_anticod-bd"/>
</dbReference>
<dbReference type="GO" id="GO:0005737">
    <property type="term" value="C:cytoplasm"/>
    <property type="evidence" value="ECO:0007669"/>
    <property type="project" value="UniProtKB-SubCell"/>
</dbReference>
<dbReference type="Gene3D" id="3.30.1360.70">
    <property type="entry name" value="Arginyl tRNA synthetase N-terminal domain"/>
    <property type="match status" value="1"/>
</dbReference>
<dbReference type="SUPFAM" id="SSF55190">
    <property type="entry name" value="Arginyl-tRNA synthetase (ArgRS), N-terminal 'additional' domain"/>
    <property type="match status" value="1"/>
</dbReference>
<comment type="similarity">
    <text evidence="1 8 9">Belongs to the class-I aminoacyl-tRNA synthetase family.</text>
</comment>
<evidence type="ECO:0000256" key="5">
    <source>
        <dbReference type="ARBA" id="ARBA00022917"/>
    </source>
</evidence>
<dbReference type="InterPro" id="IPR009080">
    <property type="entry name" value="tRNAsynth_Ia_anticodon-bd"/>
</dbReference>